<dbReference type="STRING" id="1797298.A2988_02650"/>
<proteinExistence type="inferred from homology"/>
<protein>
    <recommendedName>
        <fullName evidence="10">Polymerase nucleotidyl transferase domain-containing protein</fullName>
    </recommendedName>
</protein>
<dbReference type="Gene3D" id="3.30.460.10">
    <property type="entry name" value="Beta Polymerase, domain 2"/>
    <property type="match status" value="1"/>
</dbReference>
<evidence type="ECO:0000256" key="6">
    <source>
        <dbReference type="ARBA" id="ARBA00022741"/>
    </source>
</evidence>
<evidence type="ECO:0000256" key="1">
    <source>
        <dbReference type="ARBA" id="ARBA00001946"/>
    </source>
</evidence>
<dbReference type="GO" id="GO:0016779">
    <property type="term" value="F:nucleotidyltransferase activity"/>
    <property type="evidence" value="ECO:0007669"/>
    <property type="project" value="UniProtKB-KW"/>
</dbReference>
<name>A0A1F5BUX6_9BACT</name>
<keyword evidence="3" id="KW-0808">Transferase</keyword>
<gene>
    <name evidence="11" type="ORF">A2988_02650</name>
</gene>
<evidence type="ECO:0000256" key="7">
    <source>
        <dbReference type="ARBA" id="ARBA00022840"/>
    </source>
</evidence>
<keyword evidence="6" id="KW-0547">Nucleotide-binding</keyword>
<evidence type="ECO:0000313" key="12">
    <source>
        <dbReference type="Proteomes" id="UP000176650"/>
    </source>
</evidence>
<dbReference type="InterPro" id="IPR043519">
    <property type="entry name" value="NT_sf"/>
</dbReference>
<organism evidence="11 12">
    <name type="scientific">Candidatus Azambacteria bacterium RIFCSPLOWO2_01_FULL_46_25</name>
    <dbReference type="NCBI Taxonomy" id="1797298"/>
    <lineage>
        <taxon>Bacteria</taxon>
        <taxon>Candidatus Azamiibacteriota</taxon>
    </lineage>
</organism>
<keyword evidence="4" id="KW-0548">Nucleotidyltransferase</keyword>
<evidence type="ECO:0000259" key="10">
    <source>
        <dbReference type="Pfam" id="PF01909"/>
    </source>
</evidence>
<comment type="similarity">
    <text evidence="9">Belongs to the MntA antitoxin family.</text>
</comment>
<sequence>MKKARLLQLQTEIQPHIPLLRKNYHVKRLGIFGSVARGEEKKKSDIDVLVEFTAPIGFFEFVTLEKKLGRIFKKRVDLVSKKAMKPAAKKRAFKETVYL</sequence>
<dbReference type="InterPro" id="IPR052038">
    <property type="entry name" value="Type-VII_TA_antitoxin"/>
</dbReference>
<keyword evidence="8" id="KW-0460">Magnesium</keyword>
<evidence type="ECO:0000256" key="2">
    <source>
        <dbReference type="ARBA" id="ARBA00022649"/>
    </source>
</evidence>
<keyword evidence="5" id="KW-0479">Metal-binding</keyword>
<dbReference type="Pfam" id="PF01909">
    <property type="entry name" value="NTP_transf_2"/>
    <property type="match status" value="1"/>
</dbReference>
<dbReference type="Proteomes" id="UP000176650">
    <property type="component" value="Unassembled WGS sequence"/>
</dbReference>
<keyword evidence="2" id="KW-1277">Toxin-antitoxin system</keyword>
<evidence type="ECO:0000313" key="11">
    <source>
        <dbReference type="EMBL" id="OGD34403.1"/>
    </source>
</evidence>
<evidence type="ECO:0000256" key="3">
    <source>
        <dbReference type="ARBA" id="ARBA00022679"/>
    </source>
</evidence>
<keyword evidence="7" id="KW-0067">ATP-binding</keyword>
<dbReference type="PANTHER" id="PTHR33571:SF14">
    <property type="entry name" value="PROTEIN ADENYLYLTRANSFERASE MJ0435-RELATED"/>
    <property type="match status" value="1"/>
</dbReference>
<dbReference type="GO" id="GO:0005524">
    <property type="term" value="F:ATP binding"/>
    <property type="evidence" value="ECO:0007669"/>
    <property type="project" value="UniProtKB-KW"/>
</dbReference>
<dbReference type="AlphaFoldDB" id="A0A1F5BUX6"/>
<dbReference type="SUPFAM" id="SSF81301">
    <property type="entry name" value="Nucleotidyltransferase"/>
    <property type="match status" value="1"/>
</dbReference>
<comment type="caution">
    <text evidence="11">The sequence shown here is derived from an EMBL/GenBank/DDBJ whole genome shotgun (WGS) entry which is preliminary data.</text>
</comment>
<dbReference type="GO" id="GO:0046872">
    <property type="term" value="F:metal ion binding"/>
    <property type="evidence" value="ECO:0007669"/>
    <property type="project" value="UniProtKB-KW"/>
</dbReference>
<feature type="domain" description="Polymerase nucleotidyl transferase" evidence="10">
    <location>
        <begin position="20"/>
        <end position="99"/>
    </location>
</feature>
<reference evidence="11 12" key="1">
    <citation type="journal article" date="2016" name="Nat. Commun.">
        <title>Thousands of microbial genomes shed light on interconnected biogeochemical processes in an aquifer system.</title>
        <authorList>
            <person name="Anantharaman K."/>
            <person name="Brown C.T."/>
            <person name="Hug L.A."/>
            <person name="Sharon I."/>
            <person name="Castelle C.J."/>
            <person name="Probst A.J."/>
            <person name="Thomas B.C."/>
            <person name="Singh A."/>
            <person name="Wilkins M.J."/>
            <person name="Karaoz U."/>
            <person name="Brodie E.L."/>
            <person name="Williams K.H."/>
            <person name="Hubbard S.S."/>
            <person name="Banfield J.F."/>
        </authorList>
    </citation>
    <scope>NUCLEOTIDE SEQUENCE [LARGE SCALE GENOMIC DNA]</scope>
</reference>
<evidence type="ECO:0000256" key="9">
    <source>
        <dbReference type="ARBA" id="ARBA00038276"/>
    </source>
</evidence>
<dbReference type="EMBL" id="MEYS01000001">
    <property type="protein sequence ID" value="OGD34403.1"/>
    <property type="molecule type" value="Genomic_DNA"/>
</dbReference>
<evidence type="ECO:0000256" key="5">
    <source>
        <dbReference type="ARBA" id="ARBA00022723"/>
    </source>
</evidence>
<dbReference type="PANTHER" id="PTHR33571">
    <property type="entry name" value="SSL8005 PROTEIN"/>
    <property type="match status" value="1"/>
</dbReference>
<accession>A0A1F5BUX6</accession>
<dbReference type="CDD" id="cd05403">
    <property type="entry name" value="NT_KNTase_like"/>
    <property type="match status" value="1"/>
</dbReference>
<comment type="cofactor">
    <cofactor evidence="1">
        <name>Mg(2+)</name>
        <dbReference type="ChEBI" id="CHEBI:18420"/>
    </cofactor>
</comment>
<dbReference type="InterPro" id="IPR002934">
    <property type="entry name" value="Polymerase_NTP_transf_dom"/>
</dbReference>
<evidence type="ECO:0000256" key="4">
    <source>
        <dbReference type="ARBA" id="ARBA00022695"/>
    </source>
</evidence>
<evidence type="ECO:0000256" key="8">
    <source>
        <dbReference type="ARBA" id="ARBA00022842"/>
    </source>
</evidence>